<accession>A0A5N5WG82</accession>
<protein>
    <submittedName>
        <fullName evidence="4">Putative NRPS-like enzyme</fullName>
    </submittedName>
</protein>
<sequence length="878" mass="97164">MKNSDAGSLTTPPDDQEMLLYTINDILLDRVRSSPNQPLVGYPRSSHGLSDYVYYTATDLDRFTSGAVEALETAGLLKFNHPTENRVVGILGSLDLDYVVSLLALSRMGYAILLLSMRLSDEADINLLAQTNCKELPYSPATVKQATRIQNLTLPLYHNHGLCTFFRSFFKAKPIPFFNASFPLTGSSILETMKVTQPESFHGLLYVLKILSEVDGFYLLVNNRVRLVSHYGATELGQLMTSDRPPHGKAWNYVRPLKAVQPYLRMVELEDGSYECVALDGLPAKVSSNSENLPKSLWSTERTKYVKDNLVFGIERQDLNKDEIQDLVWPDIAAANQNAEAFSQISRDMVLILDIDCVYPATDKGTMIRARCYAEFSDVIEAAYLNIEVGDPDSGKKLTLDLAGIDEFLLKLFGVDLGCSEFGLHSDFFDAGIDSLQAIKASKARSLIMKTLDIGSSDLGPNVIYDFANIKCLAAHLYDLSTGEESRKEDELQIMSQLIEEYSAFVPRSKEGEIVLLTGAIGSLGVYILSRLIQQDSIQRDALDRILSNLASRELPMINVSKIAALPGRLGSKDLGLIPYALDELQRTFTKGDFRCLAVNFTLGGRSFENQHIRGIHNLICSASRAGDPRRPSSTFAPPFLVAAGSLLPATSAEAPIPDLSQAQPMGYARSKLVAERIVHAATEQTGMVAKVLRVGQIVGDTITGKWNATEAIPLMLRIAITLKALPALDETPSWLPVVVVADAVLELTRINSNGNTQQLSDDSGIVFHVQNAKTFRWTEDLLPALKQAGLEFEILPRRQWVQRSREGGQDPAKNPAVKLLDFFVEKYDNDNTSRAGFQFYMDKAQDASPPLRGGVELIESGLVRKFVDVWRRTEWMS</sequence>
<dbReference type="InterPro" id="IPR042099">
    <property type="entry name" value="ANL_N_sf"/>
</dbReference>
<dbReference type="PANTHER" id="PTHR43439:SF2">
    <property type="entry name" value="ENZYME, PUTATIVE (JCVI)-RELATED"/>
    <property type="match status" value="1"/>
</dbReference>
<gene>
    <name evidence="4" type="ORF">BDV29DRAFT_200419</name>
</gene>
<dbReference type="EMBL" id="ML732508">
    <property type="protein sequence ID" value="KAB8067313.1"/>
    <property type="molecule type" value="Genomic_DNA"/>
</dbReference>
<dbReference type="InterPro" id="IPR051414">
    <property type="entry name" value="Adenylate-forming_Reductase"/>
</dbReference>
<dbReference type="SUPFAM" id="SSF47336">
    <property type="entry name" value="ACP-like"/>
    <property type="match status" value="1"/>
</dbReference>
<evidence type="ECO:0000313" key="4">
    <source>
        <dbReference type="EMBL" id="KAB8067313.1"/>
    </source>
</evidence>
<dbReference type="PANTHER" id="PTHR43439">
    <property type="entry name" value="PHENYLACETATE-COENZYME A LIGASE"/>
    <property type="match status" value="1"/>
</dbReference>
<reference evidence="4 5" key="1">
    <citation type="submission" date="2019-04" db="EMBL/GenBank/DDBJ databases">
        <title>Friends and foes A comparative genomics study of 23 Aspergillus species from section Flavi.</title>
        <authorList>
            <consortium name="DOE Joint Genome Institute"/>
            <person name="Kjaerbolling I."/>
            <person name="Vesth T."/>
            <person name="Frisvad J.C."/>
            <person name="Nybo J.L."/>
            <person name="Theobald S."/>
            <person name="Kildgaard S."/>
            <person name="Isbrandt T."/>
            <person name="Kuo A."/>
            <person name="Sato A."/>
            <person name="Lyhne E.K."/>
            <person name="Kogle M.E."/>
            <person name="Wiebenga A."/>
            <person name="Kun R.S."/>
            <person name="Lubbers R.J."/>
            <person name="Makela M.R."/>
            <person name="Barry K."/>
            <person name="Chovatia M."/>
            <person name="Clum A."/>
            <person name="Daum C."/>
            <person name="Haridas S."/>
            <person name="He G."/>
            <person name="LaButti K."/>
            <person name="Lipzen A."/>
            <person name="Mondo S."/>
            <person name="Riley R."/>
            <person name="Salamov A."/>
            <person name="Simmons B.A."/>
            <person name="Magnuson J.K."/>
            <person name="Henrissat B."/>
            <person name="Mortensen U.H."/>
            <person name="Larsen T.O."/>
            <person name="Devries R.P."/>
            <person name="Grigoriev I.V."/>
            <person name="Machida M."/>
            <person name="Baker S.E."/>
            <person name="Andersen M.R."/>
        </authorList>
    </citation>
    <scope>NUCLEOTIDE SEQUENCE [LARGE SCALE GENOMIC DNA]</scope>
    <source>
        <strain evidence="4 5">CBS 151.66</strain>
    </source>
</reference>
<keyword evidence="5" id="KW-1185">Reference proteome</keyword>
<keyword evidence="1" id="KW-0596">Phosphopantetheine</keyword>
<evidence type="ECO:0000313" key="5">
    <source>
        <dbReference type="Proteomes" id="UP000326565"/>
    </source>
</evidence>
<evidence type="ECO:0000256" key="1">
    <source>
        <dbReference type="ARBA" id="ARBA00022450"/>
    </source>
</evidence>
<dbReference type="Proteomes" id="UP000326565">
    <property type="component" value="Unassembled WGS sequence"/>
</dbReference>
<dbReference type="Gene3D" id="3.40.50.12780">
    <property type="entry name" value="N-terminal domain of ligase-like"/>
    <property type="match status" value="1"/>
</dbReference>
<dbReference type="SUPFAM" id="SSF56801">
    <property type="entry name" value="Acetyl-CoA synthetase-like"/>
    <property type="match status" value="1"/>
</dbReference>
<proteinExistence type="predicted"/>
<evidence type="ECO:0000259" key="3">
    <source>
        <dbReference type="Pfam" id="PF07993"/>
    </source>
</evidence>
<dbReference type="SUPFAM" id="SSF51735">
    <property type="entry name" value="NAD(P)-binding Rossmann-fold domains"/>
    <property type="match status" value="1"/>
</dbReference>
<dbReference type="InterPro" id="IPR036736">
    <property type="entry name" value="ACP-like_sf"/>
</dbReference>
<dbReference type="Gene3D" id="3.40.50.720">
    <property type="entry name" value="NAD(P)-binding Rossmann-like Domain"/>
    <property type="match status" value="1"/>
</dbReference>
<keyword evidence="2" id="KW-0597">Phosphoprotein</keyword>
<dbReference type="Pfam" id="PF23562">
    <property type="entry name" value="AMP-binding_C_3"/>
    <property type="match status" value="1"/>
</dbReference>
<feature type="domain" description="Thioester reductase (TE)" evidence="3">
    <location>
        <begin position="653"/>
        <end position="745"/>
    </location>
</feature>
<evidence type="ECO:0000256" key="2">
    <source>
        <dbReference type="ARBA" id="ARBA00022553"/>
    </source>
</evidence>
<dbReference type="AlphaFoldDB" id="A0A5N5WG82"/>
<dbReference type="InterPro" id="IPR036291">
    <property type="entry name" value="NAD(P)-bd_dom_sf"/>
</dbReference>
<dbReference type="OrthoDB" id="429813at2759"/>
<name>A0A5N5WG82_9EURO</name>
<organism evidence="4 5">
    <name type="scientific">Aspergillus leporis</name>
    <dbReference type="NCBI Taxonomy" id="41062"/>
    <lineage>
        <taxon>Eukaryota</taxon>
        <taxon>Fungi</taxon>
        <taxon>Dikarya</taxon>
        <taxon>Ascomycota</taxon>
        <taxon>Pezizomycotina</taxon>
        <taxon>Eurotiomycetes</taxon>
        <taxon>Eurotiomycetidae</taxon>
        <taxon>Eurotiales</taxon>
        <taxon>Aspergillaceae</taxon>
        <taxon>Aspergillus</taxon>
        <taxon>Aspergillus subgen. Circumdati</taxon>
    </lineage>
</organism>
<dbReference type="Pfam" id="PF07993">
    <property type="entry name" value="NAD_binding_4"/>
    <property type="match status" value="1"/>
</dbReference>
<dbReference type="InterPro" id="IPR013120">
    <property type="entry name" value="FAR_NAD-bd"/>
</dbReference>